<reference evidence="3 4" key="1">
    <citation type="submission" date="2012-06" db="EMBL/GenBank/DDBJ databases">
        <title>Complete genome sequence of Corynebacterium terpenotabidum Y-11 (=DSM 44721).</title>
        <authorList>
            <person name="Ruckert C."/>
            <person name="Albersmeier A."/>
            <person name="Al-Dilaimi A."/>
            <person name="Szczepanowski R."/>
            <person name="Kalinowski J."/>
        </authorList>
    </citation>
    <scope>NUCLEOTIDE SEQUENCE [LARGE SCALE GENOMIC DNA]</scope>
    <source>
        <strain evidence="3 4">Y-11</strain>
    </source>
</reference>
<dbReference type="KEGG" id="cter:A606_05620"/>
<dbReference type="HOGENOM" id="CLU_049426_0_0_11"/>
<sequence>MKRLTPTTVCTSVVALATVLTLTGCSGSDDDGDGGSVVGVAATPAASPDTGTSDATGDVTDGTAVTALVRAGEDNVAALGEGTLTIGSLAEIADGSAAVTSVDSSCDSATGALDGVVLSCGETVKILDTTGRETRSIDVGSTVTAAAVVPDGTVAVTTEGSDMVRWYDAEGLEEKEESATSSAVGMVLVGNDRNATDDGTPQWRVAVLDAEQSSIIDIDMDTPQYNAGLRVGQGLGTASAGREADGVVVVSDPRSDQALVYTVTDVIRHTQAVNTGVSPWAVLWDSARQLLWVSTTGDNRLTSYSLSTGTPVEVGHVDTVADVRYIQDNADGDILLIAADGARELIPAADLPTGR</sequence>
<keyword evidence="4" id="KW-1185">Reference proteome</keyword>
<name>S4XDZ1_9CORY</name>
<dbReference type="Proteomes" id="UP000014809">
    <property type="component" value="Chromosome"/>
</dbReference>
<dbReference type="AlphaFoldDB" id="S4XDZ1"/>
<dbReference type="Gene3D" id="2.130.10.10">
    <property type="entry name" value="YVTN repeat-like/Quinoprotein amine dehydrogenase"/>
    <property type="match status" value="1"/>
</dbReference>
<dbReference type="RefSeq" id="WP_020441132.1">
    <property type="nucleotide sequence ID" value="NC_021663.1"/>
</dbReference>
<dbReference type="PROSITE" id="PS51257">
    <property type="entry name" value="PROKAR_LIPOPROTEIN"/>
    <property type="match status" value="1"/>
</dbReference>
<protein>
    <recommendedName>
        <fullName evidence="5">Prolipoprotein LppL</fullName>
    </recommendedName>
</protein>
<organism evidence="3 4">
    <name type="scientific">Corynebacterium terpenotabidum Y-11</name>
    <dbReference type="NCBI Taxonomy" id="1200352"/>
    <lineage>
        <taxon>Bacteria</taxon>
        <taxon>Bacillati</taxon>
        <taxon>Actinomycetota</taxon>
        <taxon>Actinomycetes</taxon>
        <taxon>Mycobacteriales</taxon>
        <taxon>Corynebacteriaceae</taxon>
        <taxon>Corynebacterium</taxon>
    </lineage>
</organism>
<gene>
    <name evidence="3" type="ORF">A606_05620</name>
</gene>
<dbReference type="OrthoDB" id="4422274at2"/>
<dbReference type="InterPro" id="IPR015943">
    <property type="entry name" value="WD40/YVTN_repeat-like_dom_sf"/>
</dbReference>
<feature type="region of interest" description="Disordered" evidence="1">
    <location>
        <begin position="36"/>
        <end position="59"/>
    </location>
</feature>
<proteinExistence type="predicted"/>
<evidence type="ECO:0000313" key="3">
    <source>
        <dbReference type="EMBL" id="AGP30771.1"/>
    </source>
</evidence>
<evidence type="ECO:0008006" key="5">
    <source>
        <dbReference type="Google" id="ProtNLM"/>
    </source>
</evidence>
<accession>S4XDZ1</accession>
<feature type="signal peptide" evidence="2">
    <location>
        <begin position="1"/>
        <end position="17"/>
    </location>
</feature>
<keyword evidence="2" id="KW-0732">Signal</keyword>
<dbReference type="SUPFAM" id="SSF63829">
    <property type="entry name" value="Calcium-dependent phosphotriesterase"/>
    <property type="match status" value="1"/>
</dbReference>
<evidence type="ECO:0000313" key="4">
    <source>
        <dbReference type="Proteomes" id="UP000014809"/>
    </source>
</evidence>
<dbReference type="PATRIC" id="fig|1200352.3.peg.1137"/>
<dbReference type="EMBL" id="CP003696">
    <property type="protein sequence ID" value="AGP30771.1"/>
    <property type="molecule type" value="Genomic_DNA"/>
</dbReference>
<evidence type="ECO:0000256" key="1">
    <source>
        <dbReference type="SAM" id="MobiDB-lite"/>
    </source>
</evidence>
<dbReference type="STRING" id="1200352.A606_05620"/>
<evidence type="ECO:0000256" key="2">
    <source>
        <dbReference type="SAM" id="SignalP"/>
    </source>
</evidence>
<feature type="chain" id="PRO_5038849334" description="Prolipoprotein LppL" evidence="2">
    <location>
        <begin position="18"/>
        <end position="355"/>
    </location>
</feature>
<dbReference type="eggNOG" id="COG3386">
    <property type="taxonomic scope" value="Bacteria"/>
</dbReference>